<evidence type="ECO:0000256" key="1">
    <source>
        <dbReference type="ARBA" id="ARBA00004370"/>
    </source>
</evidence>
<dbReference type="SUPFAM" id="SSF81321">
    <property type="entry name" value="Family A G protein-coupled receptor-like"/>
    <property type="match status" value="1"/>
</dbReference>
<comment type="caution">
    <text evidence="7">The sequence shown here is derived from an EMBL/GenBank/DDBJ whole genome shotgun (WGS) entry which is preliminary data.</text>
</comment>
<feature type="transmembrane region" description="Helical" evidence="5">
    <location>
        <begin position="6"/>
        <end position="30"/>
    </location>
</feature>
<sequence>MLTASLIFGITNWSLALISIIIFFFIFIIFAQIIREERASDVSIILVLNTCFASVLTSFAEVALVSSNIFSPFLLINPSFCNVFGLLYDIFECSIYYSYCLQAFYRLCRVIYYKKKILLSYDLYKVLILVQWLVTIILILPTYFLKWYIHLPTEKYCLIPYTNIIGSIYLIVFLYSIPLFTIIMVYVLITRHIRSPNIIRMQERQRNLRDLTVIKRIIICVLMLVVLRFPTIIFIIYGVVNGGLFFLTYAIVGFVTGICLILIGLITILTTNKIKKSIMNFFNYNTNQIHPTN</sequence>
<dbReference type="PROSITE" id="PS50262">
    <property type="entry name" value="G_PROTEIN_RECEP_F1_2"/>
    <property type="match status" value="1"/>
</dbReference>
<keyword evidence="3 5" id="KW-1133">Transmembrane helix</keyword>
<feature type="domain" description="G-protein coupled receptors family 1 profile" evidence="6">
    <location>
        <begin position="25"/>
        <end position="284"/>
    </location>
</feature>
<dbReference type="GO" id="GO:0004930">
    <property type="term" value="F:G protein-coupled receptor activity"/>
    <property type="evidence" value="ECO:0007669"/>
    <property type="project" value="InterPro"/>
</dbReference>
<dbReference type="Proteomes" id="UP000663845">
    <property type="component" value="Unassembled WGS sequence"/>
</dbReference>
<accession>A0A814VST6</accession>
<reference evidence="7" key="1">
    <citation type="submission" date="2021-02" db="EMBL/GenBank/DDBJ databases">
        <authorList>
            <person name="Nowell W R."/>
        </authorList>
    </citation>
    <scope>NUCLEOTIDE SEQUENCE</scope>
</reference>
<evidence type="ECO:0000256" key="5">
    <source>
        <dbReference type="SAM" id="Phobius"/>
    </source>
</evidence>
<comment type="subcellular location">
    <subcellularLocation>
        <location evidence="1">Membrane</location>
    </subcellularLocation>
</comment>
<dbReference type="GO" id="GO:0016020">
    <property type="term" value="C:membrane"/>
    <property type="evidence" value="ECO:0007669"/>
    <property type="project" value="UniProtKB-SubCell"/>
</dbReference>
<evidence type="ECO:0000259" key="6">
    <source>
        <dbReference type="PROSITE" id="PS50262"/>
    </source>
</evidence>
<evidence type="ECO:0000256" key="3">
    <source>
        <dbReference type="ARBA" id="ARBA00022989"/>
    </source>
</evidence>
<dbReference type="InterPro" id="IPR017452">
    <property type="entry name" value="GPCR_Rhodpsn_7TM"/>
</dbReference>
<evidence type="ECO:0000256" key="4">
    <source>
        <dbReference type="ARBA" id="ARBA00023136"/>
    </source>
</evidence>
<protein>
    <recommendedName>
        <fullName evidence="6">G-protein coupled receptors family 1 profile domain-containing protein</fullName>
    </recommendedName>
</protein>
<feature type="transmembrane region" description="Helical" evidence="5">
    <location>
        <begin position="85"/>
        <end position="105"/>
    </location>
</feature>
<dbReference type="Pfam" id="PF00001">
    <property type="entry name" value="7tm_1"/>
    <property type="match status" value="1"/>
</dbReference>
<gene>
    <name evidence="7" type="ORF">JYZ213_LOCUS26444</name>
</gene>
<keyword evidence="2 5" id="KW-0812">Transmembrane</keyword>
<feature type="transmembrane region" description="Helical" evidence="5">
    <location>
        <begin position="42"/>
        <end position="65"/>
    </location>
</feature>
<proteinExistence type="predicted"/>
<feature type="transmembrane region" description="Helical" evidence="5">
    <location>
        <begin position="217"/>
        <end position="240"/>
    </location>
</feature>
<keyword evidence="4 5" id="KW-0472">Membrane</keyword>
<dbReference type="EMBL" id="CAJNOG010000352">
    <property type="protein sequence ID" value="CAF1192820.1"/>
    <property type="molecule type" value="Genomic_DNA"/>
</dbReference>
<dbReference type="Gene3D" id="1.20.1070.10">
    <property type="entry name" value="Rhodopsin 7-helix transmembrane proteins"/>
    <property type="match status" value="1"/>
</dbReference>
<organism evidence="7 8">
    <name type="scientific">Adineta steineri</name>
    <dbReference type="NCBI Taxonomy" id="433720"/>
    <lineage>
        <taxon>Eukaryota</taxon>
        <taxon>Metazoa</taxon>
        <taxon>Spiralia</taxon>
        <taxon>Gnathifera</taxon>
        <taxon>Rotifera</taxon>
        <taxon>Eurotatoria</taxon>
        <taxon>Bdelloidea</taxon>
        <taxon>Adinetida</taxon>
        <taxon>Adinetidae</taxon>
        <taxon>Adineta</taxon>
    </lineage>
</organism>
<dbReference type="CDD" id="cd00637">
    <property type="entry name" value="7tm_classA_rhodopsin-like"/>
    <property type="match status" value="1"/>
</dbReference>
<feature type="transmembrane region" description="Helical" evidence="5">
    <location>
        <begin position="164"/>
        <end position="189"/>
    </location>
</feature>
<feature type="transmembrane region" description="Helical" evidence="5">
    <location>
        <begin position="126"/>
        <end position="144"/>
    </location>
</feature>
<dbReference type="AlphaFoldDB" id="A0A814VST6"/>
<name>A0A814VST6_9BILA</name>
<evidence type="ECO:0000256" key="2">
    <source>
        <dbReference type="ARBA" id="ARBA00022692"/>
    </source>
</evidence>
<feature type="transmembrane region" description="Helical" evidence="5">
    <location>
        <begin position="246"/>
        <end position="269"/>
    </location>
</feature>
<dbReference type="InterPro" id="IPR000276">
    <property type="entry name" value="GPCR_Rhodpsn"/>
</dbReference>
<evidence type="ECO:0000313" key="7">
    <source>
        <dbReference type="EMBL" id="CAF1192820.1"/>
    </source>
</evidence>
<evidence type="ECO:0000313" key="8">
    <source>
        <dbReference type="Proteomes" id="UP000663845"/>
    </source>
</evidence>